<evidence type="ECO:0000256" key="14">
    <source>
        <dbReference type="RuleBase" id="RU000304"/>
    </source>
</evidence>
<dbReference type="GO" id="GO:0005524">
    <property type="term" value="F:ATP binding"/>
    <property type="evidence" value="ECO:0007669"/>
    <property type="project" value="UniProtKB-UniRule"/>
</dbReference>
<dbReference type="AlphaFoldDB" id="A0AA88V7I8"/>
<protein>
    <recommendedName>
        <fullName evidence="2">non-specific serine/threonine protein kinase</fullName>
        <ecNumber evidence="2">2.7.11.1</ecNumber>
    </recommendedName>
</protein>
<dbReference type="PROSITE" id="PS00108">
    <property type="entry name" value="PROTEIN_KINASE_ST"/>
    <property type="match status" value="1"/>
</dbReference>
<proteinExistence type="inferred from homology"/>
<comment type="catalytic activity">
    <reaction evidence="12">
        <text>L-seryl-[protein] + ATP = O-phospho-L-seryl-[protein] + ADP + H(+)</text>
        <dbReference type="Rhea" id="RHEA:17989"/>
        <dbReference type="Rhea" id="RHEA-COMP:9863"/>
        <dbReference type="Rhea" id="RHEA-COMP:11604"/>
        <dbReference type="ChEBI" id="CHEBI:15378"/>
        <dbReference type="ChEBI" id="CHEBI:29999"/>
        <dbReference type="ChEBI" id="CHEBI:30616"/>
        <dbReference type="ChEBI" id="CHEBI:83421"/>
        <dbReference type="ChEBI" id="CHEBI:456216"/>
        <dbReference type="EC" id="2.7.11.1"/>
    </reaction>
</comment>
<evidence type="ECO:0000313" key="19">
    <source>
        <dbReference type="Proteomes" id="UP001188597"/>
    </source>
</evidence>
<dbReference type="InterPro" id="IPR011009">
    <property type="entry name" value="Kinase-like_dom_sf"/>
</dbReference>
<comment type="caution">
    <text evidence="18">The sequence shown here is derived from an EMBL/GenBank/DDBJ whole genome shotgun (WGS) entry which is preliminary data.</text>
</comment>
<dbReference type="GO" id="GO:0005886">
    <property type="term" value="C:plasma membrane"/>
    <property type="evidence" value="ECO:0007669"/>
    <property type="project" value="UniProtKB-SubCell"/>
</dbReference>
<evidence type="ECO:0000256" key="15">
    <source>
        <dbReference type="SAM" id="MobiDB-lite"/>
    </source>
</evidence>
<comment type="subcellular location">
    <subcellularLocation>
        <location evidence="1">Cell membrane</location>
        <topology evidence="1">Single-pass membrane protein</topology>
    </subcellularLocation>
</comment>
<dbReference type="EMBL" id="JAVXUP010002429">
    <property type="protein sequence ID" value="KAK3003366.1"/>
    <property type="molecule type" value="Genomic_DNA"/>
</dbReference>
<keyword evidence="3 14" id="KW-0723">Serine/threonine-protein kinase</keyword>
<evidence type="ECO:0000256" key="13">
    <source>
        <dbReference type="PROSITE-ProRule" id="PRU10141"/>
    </source>
</evidence>
<dbReference type="Pfam" id="PF07714">
    <property type="entry name" value="PK_Tyr_Ser-Thr"/>
    <property type="match status" value="1"/>
</dbReference>
<comment type="similarity">
    <text evidence="14">Belongs to the protein kinase superfamily.</text>
</comment>
<dbReference type="FunFam" id="1.10.510.10:FF:000430">
    <property type="entry name" value="Protein kinase superfamily protein"/>
    <property type="match status" value="1"/>
</dbReference>
<dbReference type="InterPro" id="IPR001245">
    <property type="entry name" value="Ser-Thr/Tyr_kinase_cat_dom"/>
</dbReference>
<dbReference type="Proteomes" id="UP001188597">
    <property type="component" value="Unassembled WGS sequence"/>
</dbReference>
<keyword evidence="4" id="KW-0808">Transferase</keyword>
<evidence type="ECO:0000256" key="9">
    <source>
        <dbReference type="ARBA" id="ARBA00022989"/>
    </source>
</evidence>
<organism evidence="18 19">
    <name type="scientific">Escallonia herrerae</name>
    <dbReference type="NCBI Taxonomy" id="1293975"/>
    <lineage>
        <taxon>Eukaryota</taxon>
        <taxon>Viridiplantae</taxon>
        <taxon>Streptophyta</taxon>
        <taxon>Embryophyta</taxon>
        <taxon>Tracheophyta</taxon>
        <taxon>Spermatophyta</taxon>
        <taxon>Magnoliopsida</taxon>
        <taxon>eudicotyledons</taxon>
        <taxon>Gunneridae</taxon>
        <taxon>Pentapetalae</taxon>
        <taxon>asterids</taxon>
        <taxon>campanulids</taxon>
        <taxon>Escalloniales</taxon>
        <taxon>Escalloniaceae</taxon>
        <taxon>Escallonia</taxon>
    </lineage>
</organism>
<reference evidence="18" key="1">
    <citation type="submission" date="2022-12" db="EMBL/GenBank/DDBJ databases">
        <title>Draft genome assemblies for two species of Escallonia (Escalloniales).</title>
        <authorList>
            <person name="Chanderbali A."/>
            <person name="Dervinis C."/>
            <person name="Anghel I."/>
            <person name="Soltis D."/>
            <person name="Soltis P."/>
            <person name="Zapata F."/>
        </authorList>
    </citation>
    <scope>NUCLEOTIDE SEQUENCE</scope>
    <source>
        <strain evidence="18">UCBG64.0493</strain>
        <tissue evidence="18">Leaf</tissue>
    </source>
</reference>
<evidence type="ECO:0000256" key="7">
    <source>
        <dbReference type="ARBA" id="ARBA00022777"/>
    </source>
</evidence>
<feature type="non-terminal residue" evidence="18">
    <location>
        <position position="1"/>
    </location>
</feature>
<accession>A0AA88V7I8</accession>
<dbReference type="SUPFAM" id="SSF56112">
    <property type="entry name" value="Protein kinase-like (PK-like)"/>
    <property type="match status" value="1"/>
</dbReference>
<evidence type="ECO:0000313" key="18">
    <source>
        <dbReference type="EMBL" id="KAK3003366.1"/>
    </source>
</evidence>
<dbReference type="EC" id="2.7.11.1" evidence="2"/>
<evidence type="ECO:0000256" key="4">
    <source>
        <dbReference type="ARBA" id="ARBA00022679"/>
    </source>
</evidence>
<dbReference type="InterPro" id="IPR017441">
    <property type="entry name" value="Protein_kinase_ATP_BS"/>
</dbReference>
<keyword evidence="9 16" id="KW-1133">Transmembrane helix</keyword>
<dbReference type="InterPro" id="IPR000719">
    <property type="entry name" value="Prot_kinase_dom"/>
</dbReference>
<keyword evidence="19" id="KW-1185">Reference proteome</keyword>
<feature type="non-terminal residue" evidence="18">
    <location>
        <position position="408"/>
    </location>
</feature>
<keyword evidence="5 16" id="KW-0812">Transmembrane</keyword>
<dbReference type="Gene3D" id="3.30.200.20">
    <property type="entry name" value="Phosphorylase Kinase, domain 1"/>
    <property type="match status" value="1"/>
</dbReference>
<evidence type="ECO:0000256" key="8">
    <source>
        <dbReference type="ARBA" id="ARBA00022840"/>
    </source>
</evidence>
<comment type="catalytic activity">
    <reaction evidence="11">
        <text>L-threonyl-[protein] + ATP = O-phospho-L-threonyl-[protein] + ADP + H(+)</text>
        <dbReference type="Rhea" id="RHEA:46608"/>
        <dbReference type="Rhea" id="RHEA-COMP:11060"/>
        <dbReference type="Rhea" id="RHEA-COMP:11605"/>
        <dbReference type="ChEBI" id="CHEBI:15378"/>
        <dbReference type="ChEBI" id="CHEBI:30013"/>
        <dbReference type="ChEBI" id="CHEBI:30616"/>
        <dbReference type="ChEBI" id="CHEBI:61977"/>
        <dbReference type="ChEBI" id="CHEBI:456216"/>
        <dbReference type="EC" id="2.7.11.1"/>
    </reaction>
</comment>
<keyword evidence="7" id="KW-0418">Kinase</keyword>
<feature type="region of interest" description="Disordered" evidence="15">
    <location>
        <begin position="387"/>
        <end position="408"/>
    </location>
</feature>
<dbReference type="PROSITE" id="PS00107">
    <property type="entry name" value="PROTEIN_KINASE_ATP"/>
    <property type="match status" value="1"/>
</dbReference>
<dbReference type="FunFam" id="3.30.200.20:FF:000466">
    <property type="entry name" value="Putative LRR receptor-like serine/threonine-protein kinase"/>
    <property type="match status" value="1"/>
</dbReference>
<dbReference type="GO" id="GO:0004674">
    <property type="term" value="F:protein serine/threonine kinase activity"/>
    <property type="evidence" value="ECO:0007669"/>
    <property type="project" value="UniProtKB-KW"/>
</dbReference>
<feature type="binding site" evidence="13">
    <location>
        <position position="112"/>
    </location>
    <ligand>
        <name>ATP</name>
        <dbReference type="ChEBI" id="CHEBI:30616"/>
    </ligand>
</feature>
<keyword evidence="6 13" id="KW-0547">Nucleotide-binding</keyword>
<evidence type="ECO:0000256" key="10">
    <source>
        <dbReference type="ARBA" id="ARBA00023136"/>
    </source>
</evidence>
<dbReference type="PANTHER" id="PTHR47982">
    <property type="entry name" value="PROLINE-RICH RECEPTOR-LIKE PROTEIN KINASE PERK4"/>
    <property type="match status" value="1"/>
</dbReference>
<name>A0AA88V7I8_9ASTE</name>
<evidence type="ECO:0000256" key="1">
    <source>
        <dbReference type="ARBA" id="ARBA00004162"/>
    </source>
</evidence>
<gene>
    <name evidence="18" type="ORF">RJ639_020186</name>
</gene>
<feature type="transmembrane region" description="Helical" evidence="16">
    <location>
        <begin position="12"/>
        <end position="35"/>
    </location>
</feature>
<evidence type="ECO:0000256" key="12">
    <source>
        <dbReference type="ARBA" id="ARBA00048679"/>
    </source>
</evidence>
<evidence type="ECO:0000256" key="5">
    <source>
        <dbReference type="ARBA" id="ARBA00022692"/>
    </source>
</evidence>
<feature type="domain" description="Protein kinase" evidence="17">
    <location>
        <begin position="84"/>
        <end position="357"/>
    </location>
</feature>
<keyword evidence="10 16" id="KW-0472">Membrane</keyword>
<keyword evidence="8 13" id="KW-0067">ATP-binding</keyword>
<dbReference type="PANTHER" id="PTHR47982:SF20">
    <property type="entry name" value="NON-SPECIFIC SERINE_THREONINE PROTEIN KINASE"/>
    <property type="match status" value="1"/>
</dbReference>
<evidence type="ECO:0000256" key="16">
    <source>
        <dbReference type="SAM" id="Phobius"/>
    </source>
</evidence>
<dbReference type="InterPro" id="IPR008271">
    <property type="entry name" value="Ser/Thr_kinase_AS"/>
</dbReference>
<evidence type="ECO:0000259" key="17">
    <source>
        <dbReference type="PROSITE" id="PS50011"/>
    </source>
</evidence>
<sequence length="408" mass="44744">WLPHQMSKTLAAALGGAAGAVALVGMVIVFIWFCLFHSRSVSRASETGSSDPSVQGRRPGGIELTLREARRFGIEELSMATKNFNDKSLIGEGKFGEVYKGFLHDGMLVAIKRRPGNPSQEFIEEVRYLSAIQHRNIVTLLGYCQEGGQQILVYEYIPNGSVSIHLYGAGQVTKEKLEFKHRLSIALGSAKGLAHLHSLSPRLVHKDFKTANVLVDENFIAKVADAGIRNFLGRGDVAGPSSQKAADEIFHAPEVREFRRFSEKSDVYSFGVFLLELVSGREAVELLSSDANQNLVEWVQNCQDSGNVSTIIDERLGNSFTAEGMEEFIQLIVRCVDPSSERRPAMSYVVMELDRILDKEMSLTTIMGEGTPVVTLASQLFRASNSGNSNMVRSNAPAEAHSAPRHGS</sequence>
<dbReference type="Gene3D" id="1.10.510.10">
    <property type="entry name" value="Transferase(Phosphotransferase) domain 1"/>
    <property type="match status" value="1"/>
</dbReference>
<evidence type="ECO:0000256" key="3">
    <source>
        <dbReference type="ARBA" id="ARBA00022527"/>
    </source>
</evidence>
<evidence type="ECO:0000256" key="6">
    <source>
        <dbReference type="ARBA" id="ARBA00022741"/>
    </source>
</evidence>
<evidence type="ECO:0000256" key="11">
    <source>
        <dbReference type="ARBA" id="ARBA00047899"/>
    </source>
</evidence>
<evidence type="ECO:0000256" key="2">
    <source>
        <dbReference type="ARBA" id="ARBA00012513"/>
    </source>
</evidence>
<dbReference type="InterPro" id="IPR047117">
    <property type="entry name" value="PERK1-13-like"/>
</dbReference>
<dbReference type="PROSITE" id="PS50011">
    <property type="entry name" value="PROTEIN_KINASE_DOM"/>
    <property type="match status" value="1"/>
</dbReference>